<dbReference type="Gene3D" id="3.90.470.20">
    <property type="entry name" value="4'-phosphopantetheinyl transferase domain"/>
    <property type="match status" value="1"/>
</dbReference>
<dbReference type="InterPro" id="IPR008278">
    <property type="entry name" value="4-PPantetheinyl_Trfase_dom"/>
</dbReference>
<dbReference type="Proteomes" id="UP001596241">
    <property type="component" value="Unassembled WGS sequence"/>
</dbReference>
<dbReference type="PANTHER" id="PTHR12215:SF10">
    <property type="entry name" value="L-AMINOADIPATE-SEMIALDEHYDE DEHYDROGENASE-PHOSPHOPANTETHEINYL TRANSFERASE"/>
    <property type="match status" value="1"/>
</dbReference>
<sequence>MTPAGPAPDLARAGGPGPRAAELARGPWLRLVTAQAHDADAAALLDARERRRAAALRRPADRVLYVAVHAELRRVLGGLLGMAPEAVELVRLACPGCGGPHGRPAVAGGAVHFSLAHGDGLALLGLASAPIGVDVERVPAARVAADASAALHPAERAELARLAEHARPAAFARCWTRKEAYLKATGEGLSGAALHGRHLGCGPRPAQVPGFTLTDVPVPGGWAAACAVQDPAAPGRRSV</sequence>
<keyword evidence="5" id="KW-1185">Reference proteome</keyword>
<dbReference type="PANTHER" id="PTHR12215">
    <property type="entry name" value="PHOSPHOPANTETHEINE TRANSFERASE"/>
    <property type="match status" value="1"/>
</dbReference>
<proteinExistence type="inferred from homology"/>
<dbReference type="GO" id="GO:0016740">
    <property type="term" value="F:transferase activity"/>
    <property type="evidence" value="ECO:0007669"/>
    <property type="project" value="UniProtKB-KW"/>
</dbReference>
<name>A0ABW1FGK8_9ACTN</name>
<dbReference type="Pfam" id="PF01648">
    <property type="entry name" value="ACPS"/>
    <property type="match status" value="1"/>
</dbReference>
<dbReference type="EMBL" id="JBHSPW010000002">
    <property type="protein sequence ID" value="MFC5892309.1"/>
    <property type="molecule type" value="Genomic_DNA"/>
</dbReference>
<keyword evidence="2 4" id="KW-0808">Transferase</keyword>
<evidence type="ECO:0000256" key="2">
    <source>
        <dbReference type="ARBA" id="ARBA00022679"/>
    </source>
</evidence>
<feature type="domain" description="4'-phosphopantetheinyl transferase" evidence="3">
    <location>
        <begin position="130"/>
        <end position="190"/>
    </location>
</feature>
<reference evidence="5" key="1">
    <citation type="journal article" date="2019" name="Int. J. Syst. Evol. Microbiol.">
        <title>The Global Catalogue of Microorganisms (GCM) 10K type strain sequencing project: providing services to taxonomists for standard genome sequencing and annotation.</title>
        <authorList>
            <consortium name="The Broad Institute Genomics Platform"/>
            <consortium name="The Broad Institute Genome Sequencing Center for Infectious Disease"/>
            <person name="Wu L."/>
            <person name="Ma J."/>
        </authorList>
    </citation>
    <scope>NUCLEOTIDE SEQUENCE [LARGE SCALE GENOMIC DNA]</scope>
    <source>
        <strain evidence="5">CGMCC 1.15809</strain>
    </source>
</reference>
<evidence type="ECO:0000313" key="5">
    <source>
        <dbReference type="Proteomes" id="UP001596241"/>
    </source>
</evidence>
<evidence type="ECO:0000313" key="4">
    <source>
        <dbReference type="EMBL" id="MFC5892309.1"/>
    </source>
</evidence>
<dbReference type="SUPFAM" id="SSF56214">
    <property type="entry name" value="4'-phosphopantetheinyl transferase"/>
    <property type="match status" value="2"/>
</dbReference>
<evidence type="ECO:0000259" key="3">
    <source>
        <dbReference type="Pfam" id="PF01648"/>
    </source>
</evidence>
<organism evidence="4 5">
    <name type="scientific">Streptomyces ramulosus</name>
    <dbReference type="NCBI Taxonomy" id="47762"/>
    <lineage>
        <taxon>Bacteria</taxon>
        <taxon>Bacillati</taxon>
        <taxon>Actinomycetota</taxon>
        <taxon>Actinomycetes</taxon>
        <taxon>Kitasatosporales</taxon>
        <taxon>Streptomycetaceae</taxon>
        <taxon>Streptomyces</taxon>
    </lineage>
</organism>
<evidence type="ECO:0000256" key="1">
    <source>
        <dbReference type="ARBA" id="ARBA00010990"/>
    </source>
</evidence>
<accession>A0ABW1FGK8</accession>
<dbReference type="InterPro" id="IPR050559">
    <property type="entry name" value="P-Pant_transferase_sf"/>
</dbReference>
<comment type="similarity">
    <text evidence="1">Belongs to the P-Pant transferase superfamily. Gsp/Sfp/HetI/AcpT family.</text>
</comment>
<gene>
    <name evidence="4" type="ORF">ACFP3M_05690</name>
</gene>
<protein>
    <submittedName>
        <fullName evidence="4">4'-phosphopantetheinyl transferase family protein</fullName>
    </submittedName>
</protein>
<dbReference type="InterPro" id="IPR037143">
    <property type="entry name" value="4-PPantetheinyl_Trfase_dom_sf"/>
</dbReference>
<comment type="caution">
    <text evidence="4">The sequence shown here is derived from an EMBL/GenBank/DDBJ whole genome shotgun (WGS) entry which is preliminary data.</text>
</comment>
<dbReference type="RefSeq" id="WP_345087527.1">
    <property type="nucleotide sequence ID" value="NZ_BAAAWG010000013.1"/>
</dbReference>